<dbReference type="InterPro" id="IPR011041">
    <property type="entry name" value="Quinoprot_gluc/sorb_DH_b-prop"/>
</dbReference>
<name>A0A5M8QIC8_9BACT</name>
<dbReference type="InterPro" id="IPR012938">
    <property type="entry name" value="Glc/Sorbosone_DH"/>
</dbReference>
<dbReference type="AlphaFoldDB" id="A0A5M8QIC8"/>
<dbReference type="SUPFAM" id="SSF46626">
    <property type="entry name" value="Cytochrome c"/>
    <property type="match status" value="1"/>
</dbReference>
<evidence type="ECO:0000313" key="9">
    <source>
        <dbReference type="Proteomes" id="UP001570846"/>
    </source>
</evidence>
<evidence type="ECO:0000313" key="8">
    <source>
        <dbReference type="Proteomes" id="UP000323866"/>
    </source>
</evidence>
<sequence length="485" mass="53207">MRSSRFLASAFLLGLAVFTNCTKKTTSSGAKPGEEIVGEQLLAGADLTKARTNYTNYCGGCHGRDLETFVNRKWQHGDSPEALFKGIKHGYPNQGMPAYATTFTDQEIQHLVSYIREGIVAQRGKPEAKANVNTSRSEKLSFQLDTVLTGLDVPWAMAFLPNGDMLVTERGGTLYRFTKDRQLQKVAGTPEVLAQGQGGLLDVKLHPNFAKNNLVFLSYSAVKKDGGQTLSTTALMRARLDGNTLADQKVIFEAQPWARTRHHYGSRIEFGRDGYLYFTMGDRGGTKINPQNLGVHAGKTHRIKEDGSIPADNPFVKQADALPSIYTFGNRNAQGMAVNPATGDLWLHEHGPKGGDEVNIVKKGANYGWAEVTHGIDYNGSIISDLKQKEGITDPIKIWVPSIAPSGMAFVTGGRYKGWEGSLLVGSLSFKFLSRLEVDGNKIVREERLLQDIGRIRDVRVSPDGYVYVAVEKPGAIYRLVPVSQ</sequence>
<reference evidence="7 9" key="3">
    <citation type="submission" date="2024-08" db="EMBL/GenBank/DDBJ databases">
        <authorList>
            <person name="Wei W."/>
        </authorList>
    </citation>
    <scope>NUCLEOTIDE SEQUENCE [LARGE SCALE GENOMIC DNA]</scope>
    <source>
        <strain evidence="7 9">XU2</strain>
    </source>
</reference>
<dbReference type="InterPro" id="IPR009056">
    <property type="entry name" value="Cyt_c-like_dom"/>
</dbReference>
<dbReference type="Gene3D" id="1.10.760.10">
    <property type="entry name" value="Cytochrome c-like domain"/>
    <property type="match status" value="1"/>
</dbReference>
<dbReference type="InterPro" id="IPR036909">
    <property type="entry name" value="Cyt_c-like_dom_sf"/>
</dbReference>
<evidence type="ECO:0000256" key="3">
    <source>
        <dbReference type="ARBA" id="ARBA00023004"/>
    </source>
</evidence>
<reference evidence="6 8" key="2">
    <citation type="submission" date="2019-09" db="EMBL/GenBank/DDBJ databases">
        <title>A bacterium isolated from glacier soil.</title>
        <authorList>
            <person name="Liu Q."/>
        </authorList>
    </citation>
    <scope>NUCLEOTIDE SEQUENCE [LARGE SCALE GENOMIC DNA]</scope>
    <source>
        <strain evidence="6 8">MDT1-10-3</strain>
    </source>
</reference>
<dbReference type="Pfam" id="PF07995">
    <property type="entry name" value="GSDH"/>
    <property type="match status" value="1"/>
</dbReference>
<reference evidence="6 8" key="1">
    <citation type="submission" date="2019-07" db="EMBL/GenBank/DDBJ databases">
        <authorList>
            <person name="Qu J.-H."/>
        </authorList>
    </citation>
    <scope>NUCLEOTIDE SEQUENCE [LARGE SCALE GENOMIC DNA]</scope>
    <source>
        <strain evidence="6 8">MDT1-10-3</strain>
    </source>
</reference>
<protein>
    <submittedName>
        <fullName evidence="6">PQQ-dependent sugar dehydrogenase</fullName>
    </submittedName>
</protein>
<dbReference type="RefSeq" id="WP_149098058.1">
    <property type="nucleotide sequence ID" value="NZ_BMMG01000002.1"/>
</dbReference>
<dbReference type="Proteomes" id="UP000323866">
    <property type="component" value="Unassembled WGS sequence"/>
</dbReference>
<evidence type="ECO:0000256" key="1">
    <source>
        <dbReference type="ARBA" id="ARBA00022617"/>
    </source>
</evidence>
<dbReference type="PROSITE" id="PS51007">
    <property type="entry name" value="CYTC"/>
    <property type="match status" value="1"/>
</dbReference>
<dbReference type="SUPFAM" id="SSF50952">
    <property type="entry name" value="Soluble quinoprotein glucose dehydrogenase"/>
    <property type="match status" value="1"/>
</dbReference>
<dbReference type="Proteomes" id="UP001570846">
    <property type="component" value="Unassembled WGS sequence"/>
</dbReference>
<keyword evidence="3 4" id="KW-0408">Iron</keyword>
<dbReference type="PANTHER" id="PTHR19328">
    <property type="entry name" value="HEDGEHOG-INTERACTING PROTEIN"/>
    <property type="match status" value="1"/>
</dbReference>
<comment type="caution">
    <text evidence="6">The sequence shown here is derived from an EMBL/GenBank/DDBJ whole genome shotgun (WGS) entry which is preliminary data.</text>
</comment>
<keyword evidence="1 4" id="KW-0349">Heme</keyword>
<feature type="domain" description="Cytochrome c" evidence="5">
    <location>
        <begin position="33"/>
        <end position="119"/>
    </location>
</feature>
<evidence type="ECO:0000313" key="6">
    <source>
        <dbReference type="EMBL" id="KAA6435867.1"/>
    </source>
</evidence>
<dbReference type="EMBL" id="VKKZ01000019">
    <property type="protein sequence ID" value="KAA6435867.1"/>
    <property type="molecule type" value="Genomic_DNA"/>
</dbReference>
<keyword evidence="9" id="KW-1185">Reference proteome</keyword>
<dbReference type="GO" id="GO:0009055">
    <property type="term" value="F:electron transfer activity"/>
    <property type="evidence" value="ECO:0007669"/>
    <property type="project" value="InterPro"/>
</dbReference>
<dbReference type="GO" id="GO:0020037">
    <property type="term" value="F:heme binding"/>
    <property type="evidence" value="ECO:0007669"/>
    <property type="project" value="InterPro"/>
</dbReference>
<accession>A0A5M8QIC8</accession>
<proteinExistence type="predicted"/>
<dbReference type="Gene3D" id="2.120.10.30">
    <property type="entry name" value="TolB, C-terminal domain"/>
    <property type="match status" value="1"/>
</dbReference>
<dbReference type="PANTHER" id="PTHR19328:SF75">
    <property type="entry name" value="ALDOSE SUGAR DEHYDROGENASE YLII"/>
    <property type="match status" value="1"/>
</dbReference>
<keyword evidence="2 4" id="KW-0479">Metal-binding</keyword>
<evidence type="ECO:0000256" key="4">
    <source>
        <dbReference type="PROSITE-ProRule" id="PRU00433"/>
    </source>
</evidence>
<evidence type="ECO:0000256" key="2">
    <source>
        <dbReference type="ARBA" id="ARBA00022723"/>
    </source>
</evidence>
<organism evidence="6 8">
    <name type="scientific">Rufibacter glacialis</name>
    <dbReference type="NCBI Taxonomy" id="1259555"/>
    <lineage>
        <taxon>Bacteria</taxon>
        <taxon>Pseudomonadati</taxon>
        <taxon>Bacteroidota</taxon>
        <taxon>Cytophagia</taxon>
        <taxon>Cytophagales</taxon>
        <taxon>Hymenobacteraceae</taxon>
        <taxon>Rufibacter</taxon>
    </lineage>
</organism>
<dbReference type="InterPro" id="IPR011042">
    <property type="entry name" value="6-blade_b-propeller_TolB-like"/>
</dbReference>
<dbReference type="OrthoDB" id="9770043at2"/>
<dbReference type="GO" id="GO:0046872">
    <property type="term" value="F:metal ion binding"/>
    <property type="evidence" value="ECO:0007669"/>
    <property type="project" value="UniProtKB-KW"/>
</dbReference>
<dbReference type="Pfam" id="PF13442">
    <property type="entry name" value="Cytochrome_CBB3"/>
    <property type="match status" value="1"/>
</dbReference>
<gene>
    <name evidence="7" type="ORF">ACD591_03110</name>
    <name evidence="6" type="ORF">FOE74_08005</name>
</gene>
<evidence type="ECO:0000313" key="7">
    <source>
        <dbReference type="EMBL" id="MFA1770267.1"/>
    </source>
</evidence>
<dbReference type="EMBL" id="JBGOGF010000001">
    <property type="protein sequence ID" value="MFA1770267.1"/>
    <property type="molecule type" value="Genomic_DNA"/>
</dbReference>
<evidence type="ECO:0000259" key="5">
    <source>
        <dbReference type="PROSITE" id="PS51007"/>
    </source>
</evidence>